<dbReference type="Pfam" id="PF08271">
    <property type="entry name" value="Zn_Ribbon_TF"/>
    <property type="match status" value="1"/>
</dbReference>
<sequence>MSVATNPMSKHEPFRVNLNVTMMCPECRIDPPIIEERFSEGDMVCGNCGLVLSDRIVDTRSEWRTFSNDDQGNDDPSRVGDAGNPLLDDNQLDTLIAQGAPGSNLGRDLSRAQNKSAHDKRDNTLQQAFSRISQMCEAYSLPKMVQDSAKQAFKLSYEDKKLKGKSMESLMAAAIFFACRHSGVARTFKEMWVLTKVPKKEIGRTFKIMEKLLLDLGIKPAPATSDESQISQTTAADLMRRFCSHLGLSSQITRAAEVIAKKAKEEGTLAGRSPTSVAAAAIYLAAGLFGEGLPASKIADRAGVSEGTIKTSYKFLWEAREKLVDPDWFKTGKADWKNAPSV</sequence>
<comment type="caution">
    <text evidence="15">The sequence shown here is derived from an EMBL/GenBank/DDBJ whole genome shotgun (WGS) entry which is preliminary data.</text>
</comment>
<keyword evidence="6 12" id="KW-0863">Zinc-finger</keyword>
<evidence type="ECO:0000256" key="6">
    <source>
        <dbReference type="ARBA" id="ARBA00022771"/>
    </source>
</evidence>
<dbReference type="OrthoDB" id="25790at2759"/>
<dbReference type="GO" id="GO:0006367">
    <property type="term" value="P:transcription initiation at RNA polymerase II promoter"/>
    <property type="evidence" value="ECO:0007669"/>
    <property type="project" value="TreeGrafter"/>
</dbReference>
<evidence type="ECO:0000256" key="4">
    <source>
        <dbReference type="ARBA" id="ARBA00022723"/>
    </source>
</evidence>
<dbReference type="GO" id="GO:0016251">
    <property type="term" value="F:RNA polymerase II general transcription initiation factor activity"/>
    <property type="evidence" value="ECO:0007669"/>
    <property type="project" value="TreeGrafter"/>
</dbReference>
<feature type="region of interest" description="Disordered" evidence="13">
    <location>
        <begin position="99"/>
        <end position="122"/>
    </location>
</feature>
<dbReference type="PROSITE" id="PS00782">
    <property type="entry name" value="TFIIB"/>
    <property type="match status" value="1"/>
</dbReference>
<evidence type="ECO:0000256" key="7">
    <source>
        <dbReference type="ARBA" id="ARBA00022833"/>
    </source>
</evidence>
<evidence type="ECO:0000256" key="10">
    <source>
        <dbReference type="ARBA" id="ARBA00023242"/>
    </source>
</evidence>
<dbReference type="CDD" id="cd20551">
    <property type="entry name" value="CYCLIN_TFIIB_rpt1"/>
    <property type="match status" value="1"/>
</dbReference>
<evidence type="ECO:0000313" key="15">
    <source>
        <dbReference type="EMBL" id="CDO56686.1"/>
    </source>
</evidence>
<reference evidence="15" key="1">
    <citation type="submission" date="2014-03" db="EMBL/GenBank/DDBJ databases">
        <authorList>
            <person name="Casaregola S."/>
        </authorList>
    </citation>
    <scope>NUCLEOTIDE SEQUENCE [LARGE SCALE GENOMIC DNA]</scope>
    <source>
        <strain evidence="15">CLIB 918</strain>
    </source>
</reference>
<comment type="subcellular location">
    <subcellularLocation>
        <location evidence="1">Nucleus</location>
    </subcellularLocation>
</comment>
<feature type="region of interest" description="Disordered" evidence="13">
    <location>
        <begin position="65"/>
        <end position="85"/>
    </location>
</feature>
<dbReference type="GO" id="GO:0017025">
    <property type="term" value="F:TBP-class protein binding"/>
    <property type="evidence" value="ECO:0007669"/>
    <property type="project" value="InterPro"/>
</dbReference>
<proteinExistence type="inferred from homology"/>
<dbReference type="GO" id="GO:0005634">
    <property type="term" value="C:nucleus"/>
    <property type="evidence" value="ECO:0007669"/>
    <property type="project" value="UniProtKB-SubCell"/>
</dbReference>
<dbReference type="InterPro" id="IPR013150">
    <property type="entry name" value="TFIIB_cyclin"/>
</dbReference>
<dbReference type="PRINTS" id="PR00685">
    <property type="entry name" value="TIFACTORIIB"/>
</dbReference>
<keyword evidence="4" id="KW-0479">Metal-binding</keyword>
<evidence type="ECO:0000256" key="12">
    <source>
        <dbReference type="PROSITE-ProRule" id="PRU00469"/>
    </source>
</evidence>
<evidence type="ECO:0000313" key="16">
    <source>
        <dbReference type="Proteomes" id="UP000242525"/>
    </source>
</evidence>
<dbReference type="EMBL" id="CCBN010000016">
    <property type="protein sequence ID" value="CDO56686.1"/>
    <property type="molecule type" value="Genomic_DNA"/>
</dbReference>
<dbReference type="SMART" id="SM00385">
    <property type="entry name" value="CYCLIN"/>
    <property type="match status" value="2"/>
</dbReference>
<dbReference type="GO" id="GO:0070897">
    <property type="term" value="P:transcription preinitiation complex assembly"/>
    <property type="evidence" value="ECO:0007669"/>
    <property type="project" value="InterPro"/>
</dbReference>
<evidence type="ECO:0000256" key="5">
    <source>
        <dbReference type="ARBA" id="ARBA00022737"/>
    </source>
</evidence>
<gene>
    <name evidence="15" type="ORF">BN980_GECA16s01363g</name>
</gene>
<dbReference type="FunFam" id="2.20.25.10:FF:000036">
    <property type="entry name" value="Transcription initiation factor IIB"/>
    <property type="match status" value="1"/>
</dbReference>
<accession>A0A0J9XIA1</accession>
<dbReference type="FunFam" id="1.10.472.10:FF:000008">
    <property type="entry name" value="Transcription initiation factor IIB"/>
    <property type="match status" value="1"/>
</dbReference>
<dbReference type="InterPro" id="IPR013137">
    <property type="entry name" value="Znf_TFIIB"/>
</dbReference>
<keyword evidence="8" id="KW-0805">Transcription regulation</keyword>
<dbReference type="PANTHER" id="PTHR11618">
    <property type="entry name" value="TRANSCRIPTION INITIATION FACTOR IIB-RELATED"/>
    <property type="match status" value="1"/>
</dbReference>
<dbReference type="Pfam" id="PF00382">
    <property type="entry name" value="TFIIB"/>
    <property type="match status" value="2"/>
</dbReference>
<evidence type="ECO:0000256" key="3">
    <source>
        <dbReference type="ARBA" id="ARBA00013932"/>
    </source>
</evidence>
<protein>
    <recommendedName>
        <fullName evidence="3">Transcription initiation factor IIB</fullName>
    </recommendedName>
    <alternativeName>
        <fullName evidence="11">General transcription factor TFIIB</fullName>
    </alternativeName>
</protein>
<dbReference type="Gene3D" id="1.10.472.10">
    <property type="entry name" value="Cyclin-like"/>
    <property type="match status" value="2"/>
</dbReference>
<dbReference type="AlphaFoldDB" id="A0A0J9XIA1"/>
<keyword evidence="5" id="KW-0677">Repeat</keyword>
<dbReference type="PANTHER" id="PTHR11618:SF13">
    <property type="entry name" value="TRANSCRIPTION INITIATION FACTOR IIB"/>
    <property type="match status" value="1"/>
</dbReference>
<dbReference type="GO" id="GO:0097550">
    <property type="term" value="C:transcription preinitiation complex"/>
    <property type="evidence" value="ECO:0007669"/>
    <property type="project" value="TreeGrafter"/>
</dbReference>
<dbReference type="STRING" id="1173061.A0A0J9XIA1"/>
<comment type="similarity">
    <text evidence="2">Belongs to the TFIIB family.</text>
</comment>
<evidence type="ECO:0000256" key="2">
    <source>
        <dbReference type="ARBA" id="ARBA00010857"/>
    </source>
</evidence>
<dbReference type="SUPFAM" id="SSF47954">
    <property type="entry name" value="Cyclin-like"/>
    <property type="match status" value="2"/>
</dbReference>
<dbReference type="InterPro" id="IPR023486">
    <property type="entry name" value="TFIIB_CS"/>
</dbReference>
<dbReference type="InterPro" id="IPR000812">
    <property type="entry name" value="TFIIB"/>
</dbReference>
<dbReference type="InterPro" id="IPR013763">
    <property type="entry name" value="Cyclin-like_dom"/>
</dbReference>
<evidence type="ECO:0000256" key="1">
    <source>
        <dbReference type="ARBA" id="ARBA00004123"/>
    </source>
</evidence>
<keyword evidence="16" id="KW-1185">Reference proteome</keyword>
<evidence type="ECO:0000256" key="9">
    <source>
        <dbReference type="ARBA" id="ARBA00023163"/>
    </source>
</evidence>
<keyword evidence="9" id="KW-0804">Transcription</keyword>
<evidence type="ECO:0000256" key="13">
    <source>
        <dbReference type="SAM" id="MobiDB-lite"/>
    </source>
</evidence>
<feature type="domain" description="TFIIB-type" evidence="14">
    <location>
        <begin position="20"/>
        <end position="53"/>
    </location>
</feature>
<evidence type="ECO:0000256" key="8">
    <source>
        <dbReference type="ARBA" id="ARBA00023015"/>
    </source>
</evidence>
<organism evidence="15 16">
    <name type="scientific">Geotrichum candidum</name>
    <name type="common">Oospora lactis</name>
    <name type="synonym">Dipodascus geotrichum</name>
    <dbReference type="NCBI Taxonomy" id="1173061"/>
    <lineage>
        <taxon>Eukaryota</taxon>
        <taxon>Fungi</taxon>
        <taxon>Dikarya</taxon>
        <taxon>Ascomycota</taxon>
        <taxon>Saccharomycotina</taxon>
        <taxon>Dipodascomycetes</taxon>
        <taxon>Dipodascales</taxon>
        <taxon>Dipodascaceae</taxon>
        <taxon>Geotrichum</taxon>
    </lineage>
</organism>
<dbReference type="InterPro" id="IPR036915">
    <property type="entry name" value="Cyclin-like_sf"/>
</dbReference>
<keyword evidence="10" id="KW-0539">Nucleus</keyword>
<dbReference type="PROSITE" id="PS51134">
    <property type="entry name" value="ZF_TFIIB"/>
    <property type="match status" value="1"/>
</dbReference>
<keyword evidence="7" id="KW-0862">Zinc</keyword>
<dbReference type="SUPFAM" id="SSF57783">
    <property type="entry name" value="Zinc beta-ribbon"/>
    <property type="match status" value="1"/>
</dbReference>
<name>A0A0J9XIA1_GEOCN</name>
<dbReference type="Proteomes" id="UP000242525">
    <property type="component" value="Unassembled WGS sequence"/>
</dbReference>
<dbReference type="Gene3D" id="2.20.25.10">
    <property type="match status" value="1"/>
</dbReference>
<evidence type="ECO:0000256" key="11">
    <source>
        <dbReference type="ARBA" id="ARBA00031706"/>
    </source>
</evidence>
<evidence type="ECO:0000259" key="14">
    <source>
        <dbReference type="PROSITE" id="PS51134"/>
    </source>
</evidence>
<dbReference type="GO" id="GO:0008270">
    <property type="term" value="F:zinc ion binding"/>
    <property type="evidence" value="ECO:0007669"/>
    <property type="project" value="UniProtKB-KW"/>
</dbReference>